<keyword evidence="1" id="KW-0472">Membrane</keyword>
<dbReference type="InterPro" id="IPR038522">
    <property type="entry name" value="T4/T6SS_DotU_sf"/>
</dbReference>
<dbReference type="PANTHER" id="PTHR38033:SF1">
    <property type="entry name" value="DOTU FAMILY TYPE IV_VI SECRETION SYSTEM PROTEIN"/>
    <property type="match status" value="1"/>
</dbReference>
<dbReference type="PANTHER" id="PTHR38033">
    <property type="entry name" value="MEMBRANE PROTEIN-RELATED"/>
    <property type="match status" value="1"/>
</dbReference>
<keyword evidence="4" id="KW-1185">Reference proteome</keyword>
<accession>A0AAV5N726</accession>
<dbReference type="InterPro" id="IPR017732">
    <property type="entry name" value="T4/T6SS_DotU"/>
</dbReference>
<sequence length="219" mass="24242">MSQSSQTVSIDDLLRDVALTVVHLRAGAVVEKGEVLYKRCVDQITELRQRLTEMQYDAAVIDDVSYAACALLDETVLQRSSDEGYEVWQGVPLQVTFFNTYQAGDTLYERIRERIRHPEGSQLVLACYDRVLGLGFQGRYQSQPQGEREALVMAVRDLLPKASSSNGGSLLNAFSGGKGTWRGASLLFWTGVSLVAVTALYFALRYHIDSLLSQLVQGA</sequence>
<name>A0AAV5N726_9GAMM</name>
<feature type="domain" description="Type IV / VI secretion system DotU" evidence="2">
    <location>
        <begin position="10"/>
        <end position="206"/>
    </location>
</feature>
<protein>
    <submittedName>
        <fullName evidence="3">Type VI secretion protein ImpK</fullName>
    </submittedName>
</protein>
<dbReference type="Gene3D" id="1.25.40.590">
    <property type="entry name" value="Type IV / VI secretion system, DotU"/>
    <property type="match status" value="1"/>
</dbReference>
<evidence type="ECO:0000313" key="3">
    <source>
        <dbReference type="EMBL" id="GKX56759.1"/>
    </source>
</evidence>
<dbReference type="NCBIfam" id="NF038239">
    <property type="entry name" value="T6SS_TssL_short"/>
    <property type="match status" value="1"/>
</dbReference>
<keyword evidence="1" id="KW-1133">Transmembrane helix</keyword>
<proteinExistence type="predicted"/>
<dbReference type="Pfam" id="PF09850">
    <property type="entry name" value="DotU"/>
    <property type="match status" value="1"/>
</dbReference>
<evidence type="ECO:0000259" key="2">
    <source>
        <dbReference type="Pfam" id="PF09850"/>
    </source>
</evidence>
<dbReference type="AlphaFoldDB" id="A0AAV5N726"/>
<dbReference type="NCBIfam" id="TIGR03349">
    <property type="entry name" value="IV_VI_DotU"/>
    <property type="match status" value="1"/>
</dbReference>
<dbReference type="Proteomes" id="UP001058124">
    <property type="component" value="Unassembled WGS sequence"/>
</dbReference>
<keyword evidence="1" id="KW-0812">Transmembrane</keyword>
<gene>
    <name evidence="3" type="ORF">SOASR030_28710</name>
</gene>
<feature type="transmembrane region" description="Helical" evidence="1">
    <location>
        <begin position="186"/>
        <end position="204"/>
    </location>
</feature>
<evidence type="ECO:0000256" key="1">
    <source>
        <dbReference type="SAM" id="Phobius"/>
    </source>
</evidence>
<evidence type="ECO:0000313" key="4">
    <source>
        <dbReference type="Proteomes" id="UP001058124"/>
    </source>
</evidence>
<dbReference type="EMBL" id="BRLH01000008">
    <property type="protein sequence ID" value="GKX56759.1"/>
    <property type="molecule type" value="Genomic_DNA"/>
</dbReference>
<dbReference type="RefSeq" id="WP_051155785.1">
    <property type="nucleotide sequence ID" value="NZ_BRLH01000008.1"/>
</dbReference>
<organism evidence="3 4">
    <name type="scientific">Leminorella grimontii</name>
    <dbReference type="NCBI Taxonomy" id="82981"/>
    <lineage>
        <taxon>Bacteria</taxon>
        <taxon>Pseudomonadati</taxon>
        <taxon>Pseudomonadota</taxon>
        <taxon>Gammaproteobacteria</taxon>
        <taxon>Enterobacterales</taxon>
        <taxon>Budviciaceae</taxon>
        <taxon>Leminorella</taxon>
    </lineage>
</organism>
<reference evidence="3" key="1">
    <citation type="submission" date="2022-06" db="EMBL/GenBank/DDBJ databases">
        <title>Draft genome sequences of Leminorella grimontii str. JCM5902.</title>
        <authorList>
            <person name="Wakabayashi Y."/>
            <person name="Kojima K."/>
        </authorList>
    </citation>
    <scope>NUCLEOTIDE SEQUENCE</scope>
    <source>
        <strain evidence="3">JCM 5902</strain>
    </source>
</reference>
<comment type="caution">
    <text evidence="3">The sequence shown here is derived from an EMBL/GenBank/DDBJ whole genome shotgun (WGS) entry which is preliminary data.</text>
</comment>